<comment type="caution">
    <text evidence="1">The sequence shown here is derived from an EMBL/GenBank/DDBJ whole genome shotgun (WGS) entry which is preliminary data.</text>
</comment>
<dbReference type="Proteomes" id="UP001157961">
    <property type="component" value="Unassembled WGS sequence"/>
</dbReference>
<sequence length="205" mass="22964">MPRQNRVQPDGQIIAHPTRGTFMGNRGILHDDTAHQHGKLTHRRWRHKAWVCCVLSFKNRQRQLMARNRYTELFFYDEAVALAAGHRPCAECRRADHKAFLAAADHSGCAPDFDEQLHTARAIPRVYGQNRPLEDITGLPDATFILTDTGPALLLGDMALPFTPEGYTAPIKRPQGTHPVLTPAPTRIALHNGFRPMLRLPASLA</sequence>
<proteinExistence type="predicted"/>
<name>A0ABY1P0V3_9RHOB</name>
<evidence type="ECO:0008006" key="3">
    <source>
        <dbReference type="Google" id="ProtNLM"/>
    </source>
</evidence>
<gene>
    <name evidence="1" type="ORF">SAMN06265373_104386</name>
</gene>
<accession>A0ABY1P0V3</accession>
<reference evidence="1 2" key="1">
    <citation type="submission" date="2017-05" db="EMBL/GenBank/DDBJ databases">
        <authorList>
            <person name="Varghese N."/>
            <person name="Submissions S."/>
        </authorList>
    </citation>
    <scope>NUCLEOTIDE SEQUENCE [LARGE SCALE GENOMIC DNA]</scope>
    <source>
        <strain evidence="1 2">DSM 29734</strain>
    </source>
</reference>
<protein>
    <recommendedName>
        <fullName evidence="3">Ada DNA repair metal-binding domain-containing protein</fullName>
    </recommendedName>
</protein>
<evidence type="ECO:0000313" key="2">
    <source>
        <dbReference type="Proteomes" id="UP001157961"/>
    </source>
</evidence>
<dbReference type="RefSeq" id="WP_283426326.1">
    <property type="nucleotide sequence ID" value="NZ_FXTY01000004.1"/>
</dbReference>
<keyword evidence="2" id="KW-1185">Reference proteome</keyword>
<organism evidence="1 2">
    <name type="scientific">Shimia sagamensis</name>
    <dbReference type="NCBI Taxonomy" id="1566352"/>
    <lineage>
        <taxon>Bacteria</taxon>
        <taxon>Pseudomonadati</taxon>
        <taxon>Pseudomonadota</taxon>
        <taxon>Alphaproteobacteria</taxon>
        <taxon>Rhodobacterales</taxon>
        <taxon>Roseobacteraceae</taxon>
    </lineage>
</organism>
<dbReference type="EMBL" id="FXTY01000004">
    <property type="protein sequence ID" value="SMP23666.1"/>
    <property type="molecule type" value="Genomic_DNA"/>
</dbReference>
<evidence type="ECO:0000313" key="1">
    <source>
        <dbReference type="EMBL" id="SMP23666.1"/>
    </source>
</evidence>